<dbReference type="InterPro" id="IPR013103">
    <property type="entry name" value="RVT_2"/>
</dbReference>
<dbReference type="SUPFAM" id="SSF56672">
    <property type="entry name" value="DNA/RNA polymerases"/>
    <property type="match status" value="1"/>
</dbReference>
<keyword evidence="3" id="KW-1185">Reference proteome</keyword>
<evidence type="ECO:0000259" key="1">
    <source>
        <dbReference type="Pfam" id="PF07727"/>
    </source>
</evidence>
<dbReference type="CDD" id="cd09272">
    <property type="entry name" value="RNase_HI_RT_Ty1"/>
    <property type="match status" value="1"/>
</dbReference>
<dbReference type="STRING" id="4795.A0A225WFC8"/>
<dbReference type="Pfam" id="PF07727">
    <property type="entry name" value="RVT_2"/>
    <property type="match status" value="1"/>
</dbReference>
<proteinExistence type="predicted"/>
<reference evidence="3" key="1">
    <citation type="submission" date="2017-03" db="EMBL/GenBank/DDBJ databases">
        <title>Phytopthora megakarya and P. palmivora, two closely related causual agents of cacao black pod achieved similar genome size and gene model numbers by different mechanisms.</title>
        <authorList>
            <person name="Ali S."/>
            <person name="Shao J."/>
            <person name="Larry D.J."/>
            <person name="Kronmiller B."/>
            <person name="Shen D."/>
            <person name="Strem M.D."/>
            <person name="Melnick R.L."/>
            <person name="Guiltinan M.J."/>
            <person name="Tyler B.M."/>
            <person name="Meinhardt L.W."/>
            <person name="Bailey B.A."/>
        </authorList>
    </citation>
    <scope>NUCLEOTIDE SEQUENCE [LARGE SCALE GENOMIC DNA]</scope>
    <source>
        <strain evidence="3">zdho120</strain>
    </source>
</reference>
<dbReference type="PANTHER" id="PTHR11439">
    <property type="entry name" value="GAG-POL-RELATED RETROTRANSPOSON"/>
    <property type="match status" value="1"/>
</dbReference>
<dbReference type="EMBL" id="NBNE01000995">
    <property type="protein sequence ID" value="OWZ16104.1"/>
    <property type="molecule type" value="Genomic_DNA"/>
</dbReference>
<feature type="domain" description="Reverse transcriptase Ty1/copia-type" evidence="1">
    <location>
        <begin position="10"/>
        <end position="264"/>
    </location>
</feature>
<sequence length="486" mass="53391">MEELSALITNATWTVIKCGPNTPKLHSKWVYKKKRDSSGAAERYKARLVACGDEQVLGVNYTLTFAAVLEMTSGKVIFAFARIWGVRARHGDVPNAYVKAMTEEGIEIVLVIPKGMDISKETMADLGANDLKELGLRLDRSLYGLKQAGRLWHSLLHQTLVQHGFTQCVTDSCLYFKADSSGTTLVGTYVDDLLVTGTSTERVDAFFAEMQVLSLKDLGPATMFLGVSIEYENKSGYSFGQKHAIEEMLQKHGLAQAHSVRCPIGEEQDVSISTDELLPESPVRSDPTVPTIKTFQSLVGALLWITRCTRPDIAFAVHRATRHTHAPTLSDWKLAKRIARYLAGSLDLRFHMVEDQPITSVIDLVCYTDADFGGDREDRKSVSGAVLCMNGLVVGWTCKKQSSVSLSTAEAEFVAASTAAILQVKNEASSGRVKHIDIMIKFLRDYAAKGLVEPQYIGTNDMIADILTKALPAPRVLALRTACGLW</sequence>
<evidence type="ECO:0000313" key="3">
    <source>
        <dbReference type="Proteomes" id="UP000198211"/>
    </source>
</evidence>
<dbReference type="OrthoDB" id="119539at2759"/>
<comment type="caution">
    <text evidence="2">The sequence shown here is derived from an EMBL/GenBank/DDBJ whole genome shotgun (WGS) entry which is preliminary data.</text>
</comment>
<dbReference type="Proteomes" id="UP000198211">
    <property type="component" value="Unassembled WGS sequence"/>
</dbReference>
<dbReference type="AlphaFoldDB" id="A0A225WFC8"/>
<protein>
    <submittedName>
        <fullName evidence="2">Methylmalonate-semialdehyde dehydrogenase</fullName>
    </submittedName>
</protein>
<gene>
    <name evidence="2" type="ORF">PHMEG_00010155</name>
</gene>
<evidence type="ECO:0000313" key="2">
    <source>
        <dbReference type="EMBL" id="OWZ16104.1"/>
    </source>
</evidence>
<name>A0A225WFC8_9STRA</name>
<accession>A0A225WFC8</accession>
<dbReference type="PANTHER" id="PTHR11439:SF440">
    <property type="entry name" value="INTEGRASE CATALYTIC DOMAIN-CONTAINING PROTEIN"/>
    <property type="match status" value="1"/>
</dbReference>
<organism evidence="2 3">
    <name type="scientific">Phytophthora megakarya</name>
    <dbReference type="NCBI Taxonomy" id="4795"/>
    <lineage>
        <taxon>Eukaryota</taxon>
        <taxon>Sar</taxon>
        <taxon>Stramenopiles</taxon>
        <taxon>Oomycota</taxon>
        <taxon>Peronosporomycetes</taxon>
        <taxon>Peronosporales</taxon>
        <taxon>Peronosporaceae</taxon>
        <taxon>Phytophthora</taxon>
    </lineage>
</organism>
<dbReference type="InterPro" id="IPR043502">
    <property type="entry name" value="DNA/RNA_pol_sf"/>
</dbReference>